<comment type="similarity">
    <text evidence="1">Belongs to the cycloisomerase 2 family.</text>
</comment>
<dbReference type="GO" id="GO:0017057">
    <property type="term" value="F:6-phosphogluconolactonase activity"/>
    <property type="evidence" value="ECO:0007669"/>
    <property type="project" value="TreeGrafter"/>
</dbReference>
<dbReference type="InterPro" id="IPR011045">
    <property type="entry name" value="N2O_reductase_N"/>
</dbReference>
<dbReference type="InterPro" id="IPR050282">
    <property type="entry name" value="Cycloisomerase_2"/>
</dbReference>
<comment type="caution">
    <text evidence="4">The sequence shown here is derived from an EMBL/GenBank/DDBJ whole genome shotgun (WGS) entry which is preliminary data.</text>
</comment>
<keyword evidence="2" id="KW-0313">Glucose metabolism</keyword>
<protein>
    <submittedName>
        <fullName evidence="4">6-phosphogluconolactonase</fullName>
    </submittedName>
</protein>
<organism evidence="4 5">
    <name type="scientific">Pantoea dispersa</name>
    <dbReference type="NCBI Taxonomy" id="59814"/>
    <lineage>
        <taxon>Bacteria</taxon>
        <taxon>Pseudomonadati</taxon>
        <taxon>Pseudomonadota</taxon>
        <taxon>Gammaproteobacteria</taxon>
        <taxon>Enterobacterales</taxon>
        <taxon>Erwiniaceae</taxon>
        <taxon>Pantoea</taxon>
    </lineage>
</organism>
<gene>
    <name evidence="4" type="ORF">SA3R_10125</name>
</gene>
<dbReference type="SUPFAM" id="SSF50974">
    <property type="entry name" value="Nitrous oxide reductase, N-terminal domain"/>
    <property type="match status" value="1"/>
</dbReference>
<sequence length="371" mass="39638">MINSLRTVTLLAAMTVSAPLLAQTFVYVSAADDGTIARYTLDARSGALQLLGHTEAGGKVMPMALSADHKTLYAAIRSKPLQLASWQIDSQSGELNHRHTVPAAASYPYISTDRQGRFLLGASYDGDVVQVYRLTASGTIATPPVGSYKTGHAAHSVIVDASGRHAYVGNLGTDRVLQLRLGANGTLSALGKGEVATAADNGPRHSVLSPDNRYLYNIGEMGGIITQFRRETSGELVKVAETPNAVAAQYHLQHGRERPPGYSDSTPRIWSADIQLTPDGRFLYVSERTSSTVSGYRVNQQDGKLTLIGSWPVEKQPRGMAISPDGRWLVVSGEKSAVIGSYAIEARSGALQRVGEAPAGRDANWVTIVSH</sequence>
<proteinExistence type="inferred from homology"/>
<dbReference type="AlphaFoldDB" id="A0A8E1RYH5"/>
<accession>A0A8E1RYH5</accession>
<evidence type="ECO:0000256" key="3">
    <source>
        <dbReference type="SAM" id="SignalP"/>
    </source>
</evidence>
<dbReference type="PANTHER" id="PTHR30344:SF1">
    <property type="entry name" value="6-PHOSPHOGLUCONOLACTONASE"/>
    <property type="match status" value="1"/>
</dbReference>
<dbReference type="InterPro" id="IPR019405">
    <property type="entry name" value="Lactonase_7-beta_prop"/>
</dbReference>
<dbReference type="PANTHER" id="PTHR30344">
    <property type="entry name" value="6-PHOSPHOGLUCONOLACTONASE-RELATED"/>
    <property type="match status" value="1"/>
</dbReference>
<evidence type="ECO:0000313" key="4">
    <source>
        <dbReference type="EMBL" id="KTS67688.1"/>
    </source>
</evidence>
<dbReference type="RefSeq" id="WP_058774672.1">
    <property type="nucleotide sequence ID" value="NZ_LDSD01000019.1"/>
</dbReference>
<feature type="signal peptide" evidence="3">
    <location>
        <begin position="1"/>
        <end position="22"/>
    </location>
</feature>
<dbReference type="Pfam" id="PF10282">
    <property type="entry name" value="Lactonase"/>
    <property type="match status" value="1"/>
</dbReference>
<reference evidence="4 5" key="1">
    <citation type="journal article" date="2016" name="Front. Microbiol.">
        <title>Genomic Resource of Rice Seed Associated Bacteria.</title>
        <authorList>
            <person name="Midha S."/>
            <person name="Bansal K."/>
            <person name="Sharma S."/>
            <person name="Kumar N."/>
            <person name="Patil P.P."/>
            <person name="Chaudhry V."/>
            <person name="Patil P.B."/>
        </authorList>
    </citation>
    <scope>NUCLEOTIDE SEQUENCE [LARGE SCALE GENOMIC DNA]</scope>
    <source>
        <strain evidence="4 5">SA3</strain>
    </source>
</reference>
<feature type="chain" id="PRO_5034523728" evidence="3">
    <location>
        <begin position="23"/>
        <end position="371"/>
    </location>
</feature>
<evidence type="ECO:0000256" key="2">
    <source>
        <dbReference type="ARBA" id="ARBA00022526"/>
    </source>
</evidence>
<evidence type="ECO:0000256" key="1">
    <source>
        <dbReference type="ARBA" id="ARBA00005564"/>
    </source>
</evidence>
<dbReference type="GO" id="GO:0006006">
    <property type="term" value="P:glucose metabolic process"/>
    <property type="evidence" value="ECO:0007669"/>
    <property type="project" value="UniProtKB-KW"/>
</dbReference>
<dbReference type="GO" id="GO:0005829">
    <property type="term" value="C:cytosol"/>
    <property type="evidence" value="ECO:0007669"/>
    <property type="project" value="TreeGrafter"/>
</dbReference>
<dbReference type="EMBL" id="LDSE01000020">
    <property type="protein sequence ID" value="KTS67688.1"/>
    <property type="molecule type" value="Genomic_DNA"/>
</dbReference>
<dbReference type="Proteomes" id="UP000071979">
    <property type="component" value="Unassembled WGS sequence"/>
</dbReference>
<name>A0A8E1RYH5_9GAMM</name>
<evidence type="ECO:0000313" key="5">
    <source>
        <dbReference type="Proteomes" id="UP000071979"/>
    </source>
</evidence>
<dbReference type="Gene3D" id="2.130.10.10">
    <property type="entry name" value="YVTN repeat-like/Quinoprotein amine dehydrogenase"/>
    <property type="match status" value="1"/>
</dbReference>
<keyword evidence="2" id="KW-0119">Carbohydrate metabolism</keyword>
<keyword evidence="3" id="KW-0732">Signal</keyword>
<dbReference type="InterPro" id="IPR015943">
    <property type="entry name" value="WD40/YVTN_repeat-like_dom_sf"/>
</dbReference>